<dbReference type="InterPro" id="IPR020081">
    <property type="entry name" value="SsrA-bd_prot_CS"/>
</dbReference>
<sequence>MDGKKLICANKKATHSYFIEERYETGVVLQGTEVKSLREGRANLKESYAKVKDGEVFLYNCHISPYSHGNRLNHDPIRPRKLLLRKREIRKLFGKVAERGYTLVPLSLYFTRGKAKLELGLGKGKKLYDKRQTMKERDAGREMERVFKQRQKD</sequence>
<dbReference type="SUPFAM" id="SSF74982">
    <property type="entry name" value="Small protein B (SmpB)"/>
    <property type="match status" value="1"/>
</dbReference>
<dbReference type="HOGENOM" id="CLU_108953_0_1_0"/>
<dbReference type="NCBIfam" id="TIGR00086">
    <property type="entry name" value="smpB"/>
    <property type="match status" value="1"/>
</dbReference>
<dbReference type="Proteomes" id="UP000030661">
    <property type="component" value="Unassembled WGS sequence"/>
</dbReference>
<gene>
    <name evidence="3" type="primary">smpB</name>
    <name evidence="5" type="ORF">U27_02262</name>
</gene>
<dbReference type="InterPro" id="IPR023620">
    <property type="entry name" value="SmpB"/>
</dbReference>
<dbReference type="CDD" id="cd09294">
    <property type="entry name" value="SmpB"/>
    <property type="match status" value="1"/>
</dbReference>
<feature type="region of interest" description="Disordered" evidence="4">
    <location>
        <begin position="132"/>
        <end position="153"/>
    </location>
</feature>
<accession>A0A0S6W6Y2</accession>
<comment type="function">
    <text evidence="3">Required for rescue of stalled ribosomes mediated by trans-translation. Binds to transfer-messenger RNA (tmRNA), required for stable association of tmRNA with ribosomes. tmRNA and SmpB together mimic tRNA shape, replacing the anticodon stem-loop with SmpB. tmRNA is encoded by the ssrA gene; the 2 termini fold to resemble tRNA(Ala) and it encodes a 'tag peptide', a short internal open reading frame. During trans-translation Ala-aminoacylated tmRNA acts like a tRNA, entering the A-site of stalled ribosomes, displacing the stalled mRNA. The ribosome then switches to translate the ORF on the tmRNA; the nascent peptide is terminated with the 'tag peptide' encoded by the tmRNA and targeted for degradation. The ribosome is freed to recommence translation, which seems to be the essential function of trans-translation.</text>
</comment>
<protein>
    <recommendedName>
        <fullName evidence="3">SsrA-binding protein</fullName>
    </recommendedName>
    <alternativeName>
        <fullName evidence="3">Small protein B</fullName>
    </alternativeName>
</protein>
<dbReference type="PROSITE" id="PS01317">
    <property type="entry name" value="SSRP"/>
    <property type="match status" value="1"/>
</dbReference>
<dbReference type="GO" id="GO:0070929">
    <property type="term" value="P:trans-translation"/>
    <property type="evidence" value="ECO:0007669"/>
    <property type="project" value="UniProtKB-UniRule"/>
</dbReference>
<evidence type="ECO:0000313" key="6">
    <source>
        <dbReference type="Proteomes" id="UP000030661"/>
    </source>
</evidence>
<reference evidence="5" key="1">
    <citation type="journal article" date="2015" name="PeerJ">
        <title>First genomic representation of candidate bacterial phylum KSB3 points to enhanced environmental sensing as a trigger of wastewater bulking.</title>
        <authorList>
            <person name="Sekiguchi Y."/>
            <person name="Ohashi A."/>
            <person name="Parks D.H."/>
            <person name="Yamauchi T."/>
            <person name="Tyson G.W."/>
            <person name="Hugenholtz P."/>
        </authorList>
    </citation>
    <scope>NUCLEOTIDE SEQUENCE [LARGE SCALE GENOMIC DNA]</scope>
</reference>
<dbReference type="GO" id="GO:0070930">
    <property type="term" value="P:trans-translation-dependent protein tagging"/>
    <property type="evidence" value="ECO:0007669"/>
    <property type="project" value="TreeGrafter"/>
</dbReference>
<keyword evidence="2 3" id="KW-0694">RNA-binding</keyword>
<dbReference type="EMBL" id="DF820463">
    <property type="protein sequence ID" value="GAK55429.1"/>
    <property type="molecule type" value="Genomic_DNA"/>
</dbReference>
<dbReference type="GO" id="GO:0005829">
    <property type="term" value="C:cytosol"/>
    <property type="evidence" value="ECO:0007669"/>
    <property type="project" value="TreeGrafter"/>
</dbReference>
<name>A0A0S6W6Y2_VECG1</name>
<dbReference type="Pfam" id="PF01668">
    <property type="entry name" value="SmpB"/>
    <property type="match status" value="1"/>
</dbReference>
<dbReference type="eggNOG" id="COG0691">
    <property type="taxonomic scope" value="Bacteria"/>
</dbReference>
<dbReference type="AlphaFoldDB" id="A0A0S6W6Y2"/>
<evidence type="ECO:0000313" key="5">
    <source>
        <dbReference type="EMBL" id="GAK55429.1"/>
    </source>
</evidence>
<evidence type="ECO:0000256" key="1">
    <source>
        <dbReference type="ARBA" id="ARBA00022490"/>
    </source>
</evidence>
<dbReference type="HAMAP" id="MF_00023">
    <property type="entry name" value="SmpB"/>
    <property type="match status" value="1"/>
</dbReference>
<comment type="subcellular location">
    <subcellularLocation>
        <location evidence="3">Cytoplasm</location>
    </subcellularLocation>
    <text evidence="3">The tmRNA-SmpB complex associates with stalled 70S ribosomes.</text>
</comment>
<dbReference type="Gene3D" id="2.40.280.10">
    <property type="match status" value="1"/>
</dbReference>
<dbReference type="PANTHER" id="PTHR30308:SF2">
    <property type="entry name" value="SSRA-BINDING PROTEIN"/>
    <property type="match status" value="1"/>
</dbReference>
<evidence type="ECO:0000256" key="3">
    <source>
        <dbReference type="HAMAP-Rule" id="MF_00023"/>
    </source>
</evidence>
<dbReference type="GO" id="GO:0003723">
    <property type="term" value="F:RNA binding"/>
    <property type="evidence" value="ECO:0007669"/>
    <property type="project" value="UniProtKB-UniRule"/>
</dbReference>
<keyword evidence="6" id="KW-1185">Reference proteome</keyword>
<dbReference type="InterPro" id="IPR000037">
    <property type="entry name" value="SsrA-bd_prot"/>
</dbReference>
<proteinExistence type="inferred from homology"/>
<keyword evidence="1 3" id="KW-0963">Cytoplasm</keyword>
<comment type="similarity">
    <text evidence="3">Belongs to the SmpB family.</text>
</comment>
<dbReference type="STRING" id="1499967.U27_02262"/>
<dbReference type="PANTHER" id="PTHR30308">
    <property type="entry name" value="TMRNA-BINDING COMPONENT OF TRANS-TRANSLATION TAGGING COMPLEX"/>
    <property type="match status" value="1"/>
</dbReference>
<evidence type="ECO:0000256" key="2">
    <source>
        <dbReference type="ARBA" id="ARBA00022884"/>
    </source>
</evidence>
<evidence type="ECO:0000256" key="4">
    <source>
        <dbReference type="SAM" id="MobiDB-lite"/>
    </source>
</evidence>
<organism evidence="5">
    <name type="scientific">Vecturithrix granuli</name>
    <dbReference type="NCBI Taxonomy" id="1499967"/>
    <lineage>
        <taxon>Bacteria</taxon>
        <taxon>Candidatus Moduliflexota</taxon>
        <taxon>Candidatus Vecturitrichia</taxon>
        <taxon>Candidatus Vecturitrichales</taxon>
        <taxon>Candidatus Vecturitrichaceae</taxon>
        <taxon>Candidatus Vecturithrix</taxon>
    </lineage>
</organism>
<dbReference type="NCBIfam" id="NF003843">
    <property type="entry name" value="PRK05422.1"/>
    <property type="match status" value="1"/>
</dbReference>